<dbReference type="Proteomes" id="UP000283634">
    <property type="component" value="Unassembled WGS sequence"/>
</dbReference>
<dbReference type="OrthoDB" id="294378at2759"/>
<keyword evidence="2" id="KW-0520">NAD</keyword>
<evidence type="ECO:0000256" key="1">
    <source>
        <dbReference type="ARBA" id="ARBA00009892"/>
    </source>
</evidence>
<keyword evidence="4" id="KW-1185">Reference proteome</keyword>
<organism evidence="3 4">
    <name type="scientific">Trypanosoma rangeli</name>
    <dbReference type="NCBI Taxonomy" id="5698"/>
    <lineage>
        <taxon>Eukaryota</taxon>
        <taxon>Discoba</taxon>
        <taxon>Euglenozoa</taxon>
        <taxon>Kinetoplastea</taxon>
        <taxon>Metakinetoplastina</taxon>
        <taxon>Trypanosomatida</taxon>
        <taxon>Trypanosomatidae</taxon>
        <taxon>Trypanosoma</taxon>
        <taxon>Herpetosoma</taxon>
    </lineage>
</organism>
<dbReference type="FunFam" id="3.40.910.10:FF:000010">
    <property type="entry name" value="Deoxyhypusine synthase"/>
    <property type="match status" value="1"/>
</dbReference>
<dbReference type="Gene3D" id="3.40.910.10">
    <property type="entry name" value="Deoxyhypusine synthase"/>
    <property type="match status" value="2"/>
</dbReference>
<protein>
    <submittedName>
        <fullName evidence="3">Putative deoxyhypusine synthase</fullName>
    </submittedName>
</protein>
<proteinExistence type="inferred from homology"/>
<dbReference type="GO" id="GO:0005737">
    <property type="term" value="C:cytoplasm"/>
    <property type="evidence" value="ECO:0007669"/>
    <property type="project" value="TreeGrafter"/>
</dbReference>
<evidence type="ECO:0000256" key="2">
    <source>
        <dbReference type="ARBA" id="ARBA00023027"/>
    </source>
</evidence>
<gene>
    <name evidence="3" type="ORF">TraAM80_05277</name>
</gene>
<evidence type="ECO:0000313" key="4">
    <source>
        <dbReference type="Proteomes" id="UP000283634"/>
    </source>
</evidence>
<dbReference type="EMBL" id="MKGL01000170">
    <property type="protein sequence ID" value="RNF04218.1"/>
    <property type="molecule type" value="Genomic_DNA"/>
</dbReference>
<dbReference type="SUPFAM" id="SSF52467">
    <property type="entry name" value="DHS-like NAD/FAD-binding domain"/>
    <property type="match status" value="1"/>
</dbReference>
<dbReference type="OMA" id="WGKVRME"/>
<comment type="caution">
    <text evidence="3">The sequence shown here is derived from an EMBL/GenBank/DDBJ whole genome shotgun (WGS) entry which is preliminary data.</text>
</comment>
<dbReference type="InterPro" id="IPR029035">
    <property type="entry name" value="DHS-like_NAD/FAD-binding_dom"/>
</dbReference>
<evidence type="ECO:0000313" key="3">
    <source>
        <dbReference type="EMBL" id="RNF04218.1"/>
    </source>
</evidence>
<reference evidence="3 4" key="1">
    <citation type="journal article" date="2018" name="BMC Genomics">
        <title>Genomic comparison of Trypanosoma conorhini and Trypanosoma rangeli to Trypanosoma cruzi strains of high and low virulence.</title>
        <authorList>
            <person name="Bradwell K.R."/>
            <person name="Koparde V.N."/>
            <person name="Matveyev A.V."/>
            <person name="Serrano M.G."/>
            <person name="Alves J.M."/>
            <person name="Parikh H."/>
            <person name="Huang B."/>
            <person name="Lee V."/>
            <person name="Espinosa-Alvarez O."/>
            <person name="Ortiz P.A."/>
            <person name="Costa-Martins A.G."/>
            <person name="Teixeira M.M."/>
            <person name="Buck G.A."/>
        </authorList>
    </citation>
    <scope>NUCLEOTIDE SEQUENCE [LARGE SCALE GENOMIC DNA]</scope>
    <source>
        <strain evidence="3 4">AM80</strain>
    </source>
</reference>
<dbReference type="PANTHER" id="PTHR11703:SF1">
    <property type="entry name" value="DEOXYHYPUSINE SYNTHASE"/>
    <property type="match status" value="1"/>
</dbReference>
<dbReference type="GO" id="GO:0034038">
    <property type="term" value="F:deoxyhypusine synthase activity"/>
    <property type="evidence" value="ECO:0007669"/>
    <property type="project" value="UniProtKB-ARBA"/>
</dbReference>
<dbReference type="InterPro" id="IPR002773">
    <property type="entry name" value="Deoxyhypusine_synthase"/>
</dbReference>
<dbReference type="Pfam" id="PF01916">
    <property type="entry name" value="DS"/>
    <property type="match status" value="2"/>
</dbReference>
<sequence>MADLALNAVFVRSSNDDLQFSASKVVRGPAGEQLCSLSASLQQYATLGFQATHFAHAAAICRKMLQPQPPSASLGQLTEADGAAENEEALLSPSLVQPTIFLGVTANLFGTGCREAIRFLCAECVPLPDGVLPAVKSDETPMTGSGNNDGTMPLYPPHLSKALIHALVVSGGAMEHDIRRACEPYYITKYGGGDAAQSPQQQQAAATAGEAGARFGNISYGGSGGGQDSFMFSSVMRRLVSRLIEEQKRCKAASAAKPAPTAYENVCTWSFGPSAVWYLAGRWLPELFTEALLERNMGEVGSVADEAQRRAESTVLYWAAKNGVSIFSPSFVDGDVMKFVLAMDNSTSAMLKLDLVADIYRLNTLAMRSQRTGMIILGGGVVKHHVCNANLMRNGADFTVFINNGQEFDGSDAGARPEEAISWGKIRLDGEYAKVYAEVSLVFPLLVAQAFLPWVRAARGLPQVEQGGEHA</sequence>
<dbReference type="PANTHER" id="PTHR11703">
    <property type="entry name" value="DEOXYHYPUSINE SYNTHASE"/>
    <property type="match status" value="1"/>
</dbReference>
<name>A0A422NFI0_TRYRA</name>
<comment type="similarity">
    <text evidence="1">Belongs to the deoxyhypusine synthase family.</text>
</comment>
<dbReference type="VEuPathDB" id="TriTrypDB:TRSC58_04560"/>
<dbReference type="GeneID" id="40329210"/>
<dbReference type="InterPro" id="IPR036982">
    <property type="entry name" value="Deoxyhypusine_synthase_sf"/>
</dbReference>
<dbReference type="RefSeq" id="XP_029237979.1">
    <property type="nucleotide sequence ID" value="XM_029382163.1"/>
</dbReference>
<accession>A0A422NFI0</accession>
<dbReference type="AlphaFoldDB" id="A0A422NFI0"/>